<dbReference type="SUPFAM" id="SSF51735">
    <property type="entry name" value="NAD(P)-binding Rossmann-fold domains"/>
    <property type="match status" value="1"/>
</dbReference>
<name>A0ABP3EGP0_9PSEU</name>
<comment type="caution">
    <text evidence="2">The sequence shown here is derived from an EMBL/GenBank/DDBJ whole genome shotgun (WGS) entry which is preliminary data.</text>
</comment>
<dbReference type="PANTHER" id="PTHR43796:SF2">
    <property type="entry name" value="CARBOXYNORSPERMIDINE SYNTHASE"/>
    <property type="match status" value="1"/>
</dbReference>
<feature type="domain" description="Saccharopine dehydrogenase NADP binding" evidence="1">
    <location>
        <begin position="6"/>
        <end position="95"/>
    </location>
</feature>
<dbReference type="Proteomes" id="UP001500416">
    <property type="component" value="Unassembled WGS sequence"/>
</dbReference>
<accession>A0ABP3EGP0</accession>
<protein>
    <recommendedName>
        <fullName evidence="1">Saccharopine dehydrogenase NADP binding domain-containing protein</fullName>
    </recommendedName>
</protein>
<dbReference type="Pfam" id="PF03435">
    <property type="entry name" value="Sacchrp_dh_NADP"/>
    <property type="match status" value="1"/>
</dbReference>
<organism evidence="2 3">
    <name type="scientific">Saccharothrix mutabilis subsp. mutabilis</name>
    <dbReference type="NCBI Taxonomy" id="66855"/>
    <lineage>
        <taxon>Bacteria</taxon>
        <taxon>Bacillati</taxon>
        <taxon>Actinomycetota</taxon>
        <taxon>Actinomycetes</taxon>
        <taxon>Pseudonocardiales</taxon>
        <taxon>Pseudonocardiaceae</taxon>
        <taxon>Saccharothrix</taxon>
    </lineage>
</organism>
<dbReference type="PANTHER" id="PTHR43796">
    <property type="entry name" value="CARBOXYNORSPERMIDINE SYNTHASE"/>
    <property type="match status" value="1"/>
</dbReference>
<dbReference type="EMBL" id="BAAABU010000029">
    <property type="protein sequence ID" value="GAA0260013.1"/>
    <property type="molecule type" value="Genomic_DNA"/>
</dbReference>
<reference evidence="3" key="1">
    <citation type="journal article" date="2019" name="Int. J. Syst. Evol. Microbiol.">
        <title>The Global Catalogue of Microorganisms (GCM) 10K type strain sequencing project: providing services to taxonomists for standard genome sequencing and annotation.</title>
        <authorList>
            <consortium name="The Broad Institute Genomics Platform"/>
            <consortium name="The Broad Institute Genome Sequencing Center for Infectious Disease"/>
            <person name="Wu L."/>
            <person name="Ma J."/>
        </authorList>
    </citation>
    <scope>NUCLEOTIDE SEQUENCE [LARGE SCALE GENOMIC DNA]</scope>
    <source>
        <strain evidence="3">JCM 3380</strain>
    </source>
</reference>
<dbReference type="InterPro" id="IPR036291">
    <property type="entry name" value="NAD(P)-bd_dom_sf"/>
</dbReference>
<evidence type="ECO:0000259" key="1">
    <source>
        <dbReference type="Pfam" id="PF03435"/>
    </source>
</evidence>
<evidence type="ECO:0000313" key="2">
    <source>
        <dbReference type="EMBL" id="GAA0260013.1"/>
    </source>
</evidence>
<dbReference type="InterPro" id="IPR005097">
    <property type="entry name" value="Sacchrp_dh_NADP-bd"/>
</dbReference>
<dbReference type="Gene3D" id="3.40.50.720">
    <property type="entry name" value="NAD(P)-binding Rossmann-like Domain"/>
    <property type="match status" value="1"/>
</dbReference>
<sequence length="306" mass="32085">MRVERVVVFGGYGAVGREAVALLRGSCEVVVAGRDPAKARSVPGAVPVRVDLREPGAVERVVEGADAVLMCVDVDNARVAKACLERGVHYADVSASLDRLAAIGGLTGPATGLLSVGLAPGVTNLLARQVVEASGAREVEIGVLLGAGERHGPAALEWTLDGLGELGPAWRMPFPGGERTVHGFPFSDQHTLPGTLRLDRARTGLALDSRLLTALLPAAARVRRRLRPLTKVHVGSDRFAVTVRAGGVTASFSGRRQSRATGVVAALLVKRLPELPEGVWHVEQVVEPGPFLAEVAAHGFAYDAPR</sequence>
<proteinExistence type="predicted"/>
<gene>
    <name evidence="2" type="ORF">GCM10010492_71230</name>
</gene>
<evidence type="ECO:0000313" key="3">
    <source>
        <dbReference type="Proteomes" id="UP001500416"/>
    </source>
</evidence>
<keyword evidence="3" id="KW-1185">Reference proteome</keyword>